<feature type="binding site" evidence="12">
    <location>
        <position position="174"/>
    </location>
    <ligand>
        <name>Zn(2+)</name>
        <dbReference type="ChEBI" id="CHEBI:29105"/>
        <note>ligand shared between dimeric partners</note>
    </ligand>
</feature>
<feature type="binding site" evidence="12">
    <location>
        <position position="220"/>
    </location>
    <ligand>
        <name>Zn(2+)</name>
        <dbReference type="ChEBI" id="CHEBI:29105"/>
        <note>ligand shared between dimeric partners</note>
    </ligand>
</feature>
<dbReference type="InterPro" id="IPR037523">
    <property type="entry name" value="VOC_core"/>
</dbReference>
<evidence type="ECO:0000256" key="3">
    <source>
        <dbReference type="ARBA" id="ARBA00012081"/>
    </source>
</evidence>
<dbReference type="NCBIfam" id="TIGR00068">
    <property type="entry name" value="glyox_I"/>
    <property type="match status" value="1"/>
</dbReference>
<gene>
    <name evidence="15" type="ORF">HTAM1171_LOCUS9454</name>
</gene>
<dbReference type="Gene3D" id="3.10.180.10">
    <property type="entry name" value="2,3-Dihydroxybiphenyl 1,2-Dioxygenase, domain 1"/>
    <property type="match status" value="1"/>
</dbReference>
<evidence type="ECO:0000256" key="11">
    <source>
        <dbReference type="PIRSR" id="PIRSR604361-1"/>
    </source>
</evidence>
<protein>
    <recommendedName>
        <fullName evidence="3">lactoylglutathione lyase</fullName>
        <ecNumber evidence="3">4.4.1.5</ecNumber>
    </recommendedName>
    <alternativeName>
        <fullName evidence="8">Aldoketomutase</fullName>
    </alternativeName>
    <alternativeName>
        <fullName evidence="7">Ketone-aldehyde mutase</fullName>
    </alternativeName>
    <alternativeName>
        <fullName evidence="9">Methylglyoxalase</fullName>
    </alternativeName>
    <alternativeName>
        <fullName evidence="10">S-D-lactoylglutathione methylglyoxal lyase</fullName>
    </alternativeName>
</protein>
<dbReference type="UniPathway" id="UPA00619">
    <property type="reaction ID" value="UER00675"/>
</dbReference>
<name>A0A7S2I4J0_9STRA</name>
<dbReference type="InterPro" id="IPR004360">
    <property type="entry name" value="Glyas_Fos-R_dOase_dom"/>
</dbReference>
<evidence type="ECO:0000256" key="10">
    <source>
        <dbReference type="ARBA" id="ARBA00033298"/>
    </source>
</evidence>
<dbReference type="AlphaFoldDB" id="A0A7S2I4J0"/>
<keyword evidence="6" id="KW-0456">Lyase</keyword>
<keyword evidence="13" id="KW-0732">Signal</keyword>
<evidence type="ECO:0000256" key="2">
    <source>
        <dbReference type="ARBA" id="ARBA00010363"/>
    </source>
</evidence>
<comment type="cofactor">
    <cofactor evidence="12">
        <name>Zn(2+)</name>
        <dbReference type="ChEBI" id="CHEBI:29105"/>
    </cofactor>
    <text evidence="12">Binds 1 zinc ion per subunit. In the homodimer, two zinc ions are bound between subunits.</text>
</comment>
<keyword evidence="4 12" id="KW-0479">Metal-binding</keyword>
<evidence type="ECO:0000256" key="6">
    <source>
        <dbReference type="ARBA" id="ARBA00023239"/>
    </source>
</evidence>
<feature type="active site" description="Proton donor/acceptor" evidence="11">
    <location>
        <position position="220"/>
    </location>
</feature>
<comment type="similarity">
    <text evidence="2">Belongs to the glyoxalase I family.</text>
</comment>
<keyword evidence="5 12" id="KW-0862">Zinc</keyword>
<dbReference type="SUPFAM" id="SSF54593">
    <property type="entry name" value="Glyoxalase/Bleomycin resistance protein/Dihydroxybiphenyl dioxygenase"/>
    <property type="match status" value="1"/>
</dbReference>
<evidence type="ECO:0000256" key="13">
    <source>
        <dbReference type="SAM" id="SignalP"/>
    </source>
</evidence>
<dbReference type="GO" id="GO:0004462">
    <property type="term" value="F:lactoylglutathione lyase activity"/>
    <property type="evidence" value="ECO:0007669"/>
    <property type="project" value="UniProtKB-EC"/>
</dbReference>
<evidence type="ECO:0000256" key="5">
    <source>
        <dbReference type="ARBA" id="ARBA00022833"/>
    </source>
</evidence>
<evidence type="ECO:0000256" key="9">
    <source>
        <dbReference type="ARBA" id="ARBA00032460"/>
    </source>
</evidence>
<feature type="binding site" evidence="12">
    <location>
        <position position="71"/>
    </location>
    <ligand>
        <name>Zn(2+)</name>
        <dbReference type="ChEBI" id="CHEBI:29105"/>
        <note>ligand shared between dimeric partners</note>
    </ligand>
</feature>
<dbReference type="GO" id="GO:0046872">
    <property type="term" value="F:metal ion binding"/>
    <property type="evidence" value="ECO:0007669"/>
    <property type="project" value="UniProtKB-KW"/>
</dbReference>
<evidence type="ECO:0000256" key="8">
    <source>
        <dbReference type="ARBA" id="ARBA00030892"/>
    </source>
</evidence>
<dbReference type="PANTHER" id="PTHR10374">
    <property type="entry name" value="LACTOYLGLUTATHIONE LYASE GLYOXALASE I"/>
    <property type="match status" value="1"/>
</dbReference>
<dbReference type="PROSITE" id="PS00934">
    <property type="entry name" value="GLYOXALASE_I_1"/>
    <property type="match status" value="1"/>
</dbReference>
<sequence length="250" mass="27379">MKLIFLLTLFSPLAVSSFLSTASFIPRPNHIAATTTTNSALEMSTTENSVDVSRFMAGPRPEGTDQYVMQQTMVRVKDPMKSLEFYCDVLGFKLVMYREFPQWGFNVYFVAPVESVTIPEGADAQWDYCMKLPGCIELTWNYGSEKEEGLVYNTGNADSTGTSDGEKVKGGFGHLGITVPDVYEACERFKKAGCTFTKTPNSGGMKGLAFVKDPDGYLIEILPQGPMITKPLDCDGIAAEGGEGYKDNSK</sequence>
<dbReference type="InterPro" id="IPR018146">
    <property type="entry name" value="Glyoxalase_1_CS"/>
</dbReference>
<evidence type="ECO:0000259" key="14">
    <source>
        <dbReference type="PROSITE" id="PS51819"/>
    </source>
</evidence>
<evidence type="ECO:0000256" key="12">
    <source>
        <dbReference type="PIRSR" id="PIRSR604361-3"/>
    </source>
</evidence>
<comment type="pathway">
    <text evidence="1">Secondary metabolite metabolism; methylglyoxal degradation; (R)-lactate from methylglyoxal: step 1/2.</text>
</comment>
<evidence type="ECO:0000256" key="1">
    <source>
        <dbReference type="ARBA" id="ARBA00005008"/>
    </source>
</evidence>
<dbReference type="PANTHER" id="PTHR10374:SF30">
    <property type="entry name" value="LACTOYLGLUTATHIONE LYASE"/>
    <property type="match status" value="1"/>
</dbReference>
<accession>A0A7S2I4J0</accession>
<dbReference type="EMBL" id="HBGV01015331">
    <property type="protein sequence ID" value="CAD9508170.1"/>
    <property type="molecule type" value="Transcribed_RNA"/>
</dbReference>
<evidence type="ECO:0000256" key="4">
    <source>
        <dbReference type="ARBA" id="ARBA00022723"/>
    </source>
</evidence>
<organism evidence="15">
    <name type="scientific">Helicotheca tamesis</name>
    <dbReference type="NCBI Taxonomy" id="374047"/>
    <lineage>
        <taxon>Eukaryota</taxon>
        <taxon>Sar</taxon>
        <taxon>Stramenopiles</taxon>
        <taxon>Ochrophyta</taxon>
        <taxon>Bacillariophyta</taxon>
        <taxon>Mediophyceae</taxon>
        <taxon>Lithodesmiophycidae</taxon>
        <taxon>Lithodesmiales</taxon>
        <taxon>Lithodesmiaceae</taxon>
        <taxon>Helicotheca</taxon>
    </lineage>
</organism>
<dbReference type="PROSITE" id="PS51819">
    <property type="entry name" value="VOC"/>
    <property type="match status" value="1"/>
</dbReference>
<evidence type="ECO:0000313" key="15">
    <source>
        <dbReference type="EMBL" id="CAD9508170.1"/>
    </source>
</evidence>
<feature type="chain" id="PRO_5031527593" description="lactoylglutathione lyase" evidence="13">
    <location>
        <begin position="17"/>
        <end position="250"/>
    </location>
</feature>
<feature type="signal peptide" evidence="13">
    <location>
        <begin position="1"/>
        <end position="16"/>
    </location>
</feature>
<reference evidence="15" key="1">
    <citation type="submission" date="2021-01" db="EMBL/GenBank/DDBJ databases">
        <authorList>
            <person name="Corre E."/>
            <person name="Pelletier E."/>
            <person name="Niang G."/>
            <person name="Scheremetjew M."/>
            <person name="Finn R."/>
            <person name="Kale V."/>
            <person name="Holt S."/>
            <person name="Cochrane G."/>
            <person name="Meng A."/>
            <person name="Brown T."/>
            <person name="Cohen L."/>
        </authorList>
    </citation>
    <scope>NUCLEOTIDE SEQUENCE</scope>
    <source>
        <strain evidence="15">CCMP826</strain>
    </source>
</reference>
<dbReference type="CDD" id="cd07233">
    <property type="entry name" value="GlxI_Zn"/>
    <property type="match status" value="1"/>
</dbReference>
<evidence type="ECO:0000256" key="7">
    <source>
        <dbReference type="ARBA" id="ARBA00030291"/>
    </source>
</evidence>
<dbReference type="InterPro" id="IPR029068">
    <property type="entry name" value="Glyas_Bleomycin-R_OHBP_Dase"/>
</dbReference>
<dbReference type="InterPro" id="IPR004361">
    <property type="entry name" value="Glyoxalase_1"/>
</dbReference>
<proteinExistence type="inferred from homology"/>
<dbReference type="EC" id="4.4.1.5" evidence="3"/>
<feature type="binding site" evidence="12">
    <location>
        <position position="137"/>
    </location>
    <ligand>
        <name>Zn(2+)</name>
        <dbReference type="ChEBI" id="CHEBI:29105"/>
        <note>ligand shared between dimeric partners</note>
    </ligand>
</feature>
<feature type="domain" description="VOC" evidence="14">
    <location>
        <begin position="68"/>
        <end position="224"/>
    </location>
</feature>
<dbReference type="Pfam" id="PF00903">
    <property type="entry name" value="Glyoxalase"/>
    <property type="match status" value="1"/>
</dbReference>